<comment type="similarity">
    <text evidence="1">Belongs to the peptidase S66 family.</text>
</comment>
<evidence type="ECO:0000256" key="5">
    <source>
        <dbReference type="ARBA" id="ARBA00022825"/>
    </source>
</evidence>
<dbReference type="InterPro" id="IPR040921">
    <property type="entry name" value="Peptidase_S66C"/>
</dbReference>
<evidence type="ECO:0000313" key="8">
    <source>
        <dbReference type="EMBL" id="GAA0605167.1"/>
    </source>
</evidence>
<evidence type="ECO:0000259" key="7">
    <source>
        <dbReference type="Pfam" id="PF17676"/>
    </source>
</evidence>
<reference evidence="9" key="1">
    <citation type="journal article" date="2019" name="Int. J. Syst. Evol. Microbiol.">
        <title>The Global Catalogue of Microorganisms (GCM) 10K type strain sequencing project: providing services to taxonomists for standard genome sequencing and annotation.</title>
        <authorList>
            <consortium name="The Broad Institute Genomics Platform"/>
            <consortium name="The Broad Institute Genome Sequencing Center for Infectious Disease"/>
            <person name="Wu L."/>
            <person name="Ma J."/>
        </authorList>
    </citation>
    <scope>NUCLEOTIDE SEQUENCE [LARGE SCALE GENOMIC DNA]</scope>
    <source>
        <strain evidence="9">JCM 15395</strain>
    </source>
</reference>
<proteinExistence type="inferred from homology"/>
<gene>
    <name evidence="8" type="ORF">GCM10009001_23020</name>
</gene>
<dbReference type="InterPro" id="IPR003507">
    <property type="entry name" value="S66_fam"/>
</dbReference>
<keyword evidence="4" id="KW-0378">Hydrolase</keyword>
<organism evidence="8 9">
    <name type="scientific">Virgibacillus siamensis</name>
    <dbReference type="NCBI Taxonomy" id="480071"/>
    <lineage>
        <taxon>Bacteria</taxon>
        <taxon>Bacillati</taxon>
        <taxon>Bacillota</taxon>
        <taxon>Bacilli</taxon>
        <taxon>Bacillales</taxon>
        <taxon>Bacillaceae</taxon>
        <taxon>Virgibacillus</taxon>
    </lineage>
</organism>
<dbReference type="Pfam" id="PF17676">
    <property type="entry name" value="Peptidase_S66C"/>
    <property type="match status" value="1"/>
</dbReference>
<evidence type="ECO:0000256" key="4">
    <source>
        <dbReference type="ARBA" id="ARBA00022801"/>
    </source>
</evidence>
<accession>A0ABP3R9F4</accession>
<dbReference type="SUPFAM" id="SSF52317">
    <property type="entry name" value="Class I glutamine amidotransferase-like"/>
    <property type="match status" value="1"/>
</dbReference>
<dbReference type="PANTHER" id="PTHR30237">
    <property type="entry name" value="MURAMOYLTETRAPEPTIDE CARBOXYPEPTIDASE"/>
    <property type="match status" value="1"/>
</dbReference>
<dbReference type="CDD" id="cd07025">
    <property type="entry name" value="Peptidase_S66"/>
    <property type="match status" value="1"/>
</dbReference>
<keyword evidence="9" id="KW-1185">Reference proteome</keyword>
<dbReference type="Gene3D" id="3.40.50.10740">
    <property type="entry name" value="Class I glutamine amidotransferase-like"/>
    <property type="match status" value="1"/>
</dbReference>
<dbReference type="InterPro" id="IPR040449">
    <property type="entry name" value="Peptidase_S66_N"/>
</dbReference>
<sequence>MIRPPRLNKGDTIGIVAPASPIDTERLQRALSFFEKMGMRVRLGRHLEKTHGYLAGTDAERLADFHAMIADTQVKAIIFARGGYGTGRLAGALDYDLIRNNPKIIWGYSDITYLHTAIRQAANLVTFHGPMAVSDIADDDFDAYSAGLFHQLQEPSSLFYTESVAPLHVISDGEVTGEIVGGNLSLLVSTLGTQYEIDTAGKILLLEDIGEAPYRIDGMLNQLMLAGKLEQATGIIVGDFAKCDPPEEKPSLTLQQVFHEYFADHEGPVVSGFKIGHCMPNFSLPFGVPATLSATKKSLVIEPGVE</sequence>
<evidence type="ECO:0000313" key="9">
    <source>
        <dbReference type="Proteomes" id="UP001500866"/>
    </source>
</evidence>
<dbReference type="InterPro" id="IPR027478">
    <property type="entry name" value="LdcA_N"/>
</dbReference>
<protein>
    <submittedName>
        <fullName evidence="8">LD-carboxypeptidase</fullName>
    </submittedName>
</protein>
<dbReference type="SUPFAM" id="SSF141986">
    <property type="entry name" value="LD-carboxypeptidase A C-terminal domain-like"/>
    <property type="match status" value="1"/>
</dbReference>
<keyword evidence="5" id="KW-0720">Serine protease</keyword>
<evidence type="ECO:0000256" key="3">
    <source>
        <dbReference type="ARBA" id="ARBA00022670"/>
    </source>
</evidence>
<name>A0ABP3R9F4_9BACI</name>
<comment type="caution">
    <text evidence="8">The sequence shown here is derived from an EMBL/GenBank/DDBJ whole genome shotgun (WGS) entry which is preliminary data.</text>
</comment>
<dbReference type="RefSeq" id="WP_343813174.1">
    <property type="nucleotide sequence ID" value="NZ_BAAADS010000016.1"/>
</dbReference>
<dbReference type="Proteomes" id="UP001500866">
    <property type="component" value="Unassembled WGS sequence"/>
</dbReference>
<feature type="domain" description="LD-carboxypeptidase N-terminal" evidence="6">
    <location>
        <begin position="13"/>
        <end position="129"/>
    </location>
</feature>
<dbReference type="PANTHER" id="PTHR30237:SF2">
    <property type="entry name" value="MUREIN TETRAPEPTIDE CARBOXYPEPTIDASE"/>
    <property type="match status" value="1"/>
</dbReference>
<dbReference type="Pfam" id="PF02016">
    <property type="entry name" value="Peptidase_S66"/>
    <property type="match status" value="1"/>
</dbReference>
<evidence type="ECO:0000256" key="2">
    <source>
        <dbReference type="ARBA" id="ARBA00022645"/>
    </source>
</evidence>
<dbReference type="PIRSF" id="PIRSF028757">
    <property type="entry name" value="LD-carboxypeptidase"/>
    <property type="match status" value="1"/>
</dbReference>
<keyword evidence="2" id="KW-0121">Carboxypeptidase</keyword>
<feature type="domain" description="LD-carboxypeptidase C-terminal" evidence="7">
    <location>
        <begin position="176"/>
        <end position="292"/>
    </location>
</feature>
<evidence type="ECO:0000259" key="6">
    <source>
        <dbReference type="Pfam" id="PF02016"/>
    </source>
</evidence>
<dbReference type="InterPro" id="IPR029062">
    <property type="entry name" value="Class_I_gatase-like"/>
</dbReference>
<dbReference type="EMBL" id="BAAADS010000016">
    <property type="protein sequence ID" value="GAA0605167.1"/>
    <property type="molecule type" value="Genomic_DNA"/>
</dbReference>
<dbReference type="Gene3D" id="3.50.30.60">
    <property type="entry name" value="LD-carboxypeptidase A C-terminal domain-like"/>
    <property type="match status" value="1"/>
</dbReference>
<evidence type="ECO:0000256" key="1">
    <source>
        <dbReference type="ARBA" id="ARBA00010233"/>
    </source>
</evidence>
<dbReference type="InterPro" id="IPR027461">
    <property type="entry name" value="Carboxypeptidase_A_C_sf"/>
</dbReference>
<keyword evidence="3" id="KW-0645">Protease</keyword>